<feature type="domain" description="J" evidence="2">
    <location>
        <begin position="66"/>
        <end position="133"/>
    </location>
</feature>
<organism evidence="3">
    <name type="scientific">Rhipicephalus pulchellus</name>
    <name type="common">Yellow backed tick</name>
    <name type="synonym">Dermacentor pulchellus</name>
    <dbReference type="NCBI Taxonomy" id="72859"/>
    <lineage>
        <taxon>Eukaryota</taxon>
        <taxon>Metazoa</taxon>
        <taxon>Ecdysozoa</taxon>
        <taxon>Arthropoda</taxon>
        <taxon>Chelicerata</taxon>
        <taxon>Arachnida</taxon>
        <taxon>Acari</taxon>
        <taxon>Parasitiformes</taxon>
        <taxon>Ixodida</taxon>
        <taxon>Ixodoidea</taxon>
        <taxon>Ixodidae</taxon>
        <taxon>Rhipicephalinae</taxon>
        <taxon>Rhipicephalus</taxon>
        <taxon>Rhipicephalus</taxon>
    </lineage>
</organism>
<protein>
    <submittedName>
        <fullName evidence="3">Putative molecular chaperone dnaj superfamily</fullName>
    </submittedName>
</protein>
<dbReference type="PRINTS" id="PR00625">
    <property type="entry name" value="JDOMAIN"/>
</dbReference>
<dbReference type="EMBL" id="GACK01007491">
    <property type="protein sequence ID" value="JAA57543.1"/>
    <property type="molecule type" value="mRNA"/>
</dbReference>
<dbReference type="InterPro" id="IPR001623">
    <property type="entry name" value="DnaJ_domain"/>
</dbReference>
<reference evidence="3" key="2">
    <citation type="journal article" date="2015" name="J. Proteomics">
        <title>Sexual differences in the sialomes of the zebra tick, Rhipicephalus pulchellus.</title>
        <authorList>
            <person name="Tan A.W."/>
            <person name="Francischetti I.M."/>
            <person name="Slovak M."/>
            <person name="Kini R.M."/>
            <person name="Ribeiro J.M."/>
        </authorList>
    </citation>
    <scope>NUCLEOTIDE SEQUENCE</scope>
    <source>
        <tissue evidence="3">Salivary gland</tissue>
    </source>
</reference>
<proteinExistence type="evidence at transcript level"/>
<dbReference type="PANTHER" id="PTHR39158">
    <property type="entry name" value="OS08G0560600 PROTEIN"/>
    <property type="match status" value="1"/>
</dbReference>
<dbReference type="PROSITE" id="PS50076">
    <property type="entry name" value="DNAJ_2"/>
    <property type="match status" value="1"/>
</dbReference>
<name>L7M349_RHIPC</name>
<evidence type="ECO:0000256" key="1">
    <source>
        <dbReference type="SAM" id="MobiDB-lite"/>
    </source>
</evidence>
<accession>L7M349</accession>
<reference evidence="3" key="1">
    <citation type="submission" date="2012-11" db="EMBL/GenBank/DDBJ databases">
        <authorList>
            <person name="Lucero-Rivera Y.E."/>
            <person name="Tovar-Ramirez D."/>
        </authorList>
    </citation>
    <scope>NUCLEOTIDE SEQUENCE</scope>
    <source>
        <tissue evidence="3">Salivary gland</tissue>
    </source>
</reference>
<dbReference type="InterPro" id="IPR018961">
    <property type="entry name" value="DnaJ_homolog_subfam-C_membr-28"/>
</dbReference>
<dbReference type="InterPro" id="IPR036869">
    <property type="entry name" value="J_dom_sf"/>
</dbReference>
<dbReference type="CDD" id="cd06257">
    <property type="entry name" value="DnaJ"/>
    <property type="match status" value="1"/>
</dbReference>
<evidence type="ECO:0000259" key="2">
    <source>
        <dbReference type="PROSITE" id="PS50076"/>
    </source>
</evidence>
<dbReference type="PANTHER" id="PTHR39158:SF1">
    <property type="entry name" value="DNAJ HOMOLOG SUBFAMILY C MEMBER 28"/>
    <property type="match status" value="1"/>
</dbReference>
<dbReference type="AlphaFoldDB" id="L7M349"/>
<dbReference type="SUPFAM" id="SSF46565">
    <property type="entry name" value="Chaperone J-domain"/>
    <property type="match status" value="1"/>
</dbReference>
<dbReference type="Pfam" id="PF00226">
    <property type="entry name" value="DnaJ"/>
    <property type="match status" value="1"/>
</dbReference>
<evidence type="ECO:0000313" key="3">
    <source>
        <dbReference type="EMBL" id="JAA57543.1"/>
    </source>
</evidence>
<sequence>MLLSRSPFCALPAASANGCVSRVFGVTPLLRRSSSHNNIKQCYQVLGIGEDSSMKEVKEASIDSQQCYQVLGIGEDSSMKEVKEAFVQLARKYHPDSGSDTASAAKFDEIKTAYESVRDHLSGDAPPAYDDVNEVLEKDFGIKHTVPQHRQYLSYDGVGHGTPTQRWQQYQQHRLQQAVERVHEHRVGKGDAPKEIVLKDATLARQYKTTQAIERLVEDLIQESMARGEFNNLPGSGKPLKFAPENPYVDSTTRKLNEVLITNGYVPEWVMLEREISEEKRRLRTALAERRSQLGAAPLSGDEQRLWQGVVRSMDAAAAQINRKIDKFNMVVPLLSKQQLHFSLASESEKILTSPIPRQASKKTTHEPKTKTSSDDEGLLSFIFSAITKW</sequence>
<feature type="compositionally biased region" description="Basic and acidic residues" evidence="1">
    <location>
        <begin position="364"/>
        <end position="374"/>
    </location>
</feature>
<dbReference type="InterPro" id="IPR052573">
    <property type="entry name" value="DnaJ_C_subfamily_28"/>
</dbReference>
<dbReference type="Pfam" id="PF09350">
    <property type="entry name" value="DJC28_CD"/>
    <property type="match status" value="1"/>
</dbReference>
<dbReference type="SMART" id="SM00271">
    <property type="entry name" value="DnaJ"/>
    <property type="match status" value="1"/>
</dbReference>
<dbReference type="Gene3D" id="1.10.287.110">
    <property type="entry name" value="DnaJ domain"/>
    <property type="match status" value="1"/>
</dbReference>
<feature type="region of interest" description="Disordered" evidence="1">
    <location>
        <begin position="353"/>
        <end position="375"/>
    </location>
</feature>